<keyword evidence="4" id="KW-0520">NAD</keyword>
<dbReference type="PANTHER" id="PTHR13871:SF96">
    <property type="entry name" value="THIOREDOXIN DOMAIN-CONTAINING PROTEIN"/>
    <property type="match status" value="1"/>
</dbReference>
<dbReference type="AlphaFoldDB" id="A0A225WV32"/>
<comment type="catalytic activity">
    <reaction evidence="5">
        <text>[protein]-dithiol + NAD(+) = [protein]-disulfide + NADH + H(+)</text>
        <dbReference type="Rhea" id="RHEA:18749"/>
        <dbReference type="Rhea" id="RHEA-COMP:10593"/>
        <dbReference type="Rhea" id="RHEA-COMP:10594"/>
        <dbReference type="ChEBI" id="CHEBI:15378"/>
        <dbReference type="ChEBI" id="CHEBI:29950"/>
        <dbReference type="ChEBI" id="CHEBI:50058"/>
        <dbReference type="ChEBI" id="CHEBI:57540"/>
        <dbReference type="ChEBI" id="CHEBI:57945"/>
        <dbReference type="EC" id="1.8.1.8"/>
    </reaction>
</comment>
<evidence type="ECO:0000259" key="7">
    <source>
        <dbReference type="Pfam" id="PF13905"/>
    </source>
</evidence>
<dbReference type="PANTHER" id="PTHR13871">
    <property type="entry name" value="THIOREDOXIN"/>
    <property type="match status" value="1"/>
</dbReference>
<evidence type="ECO:0000313" key="8">
    <source>
        <dbReference type="EMBL" id="OWZ20927.1"/>
    </source>
</evidence>
<comment type="caution">
    <text evidence="8">The sequence shown here is derived from an EMBL/GenBank/DDBJ whole genome shotgun (WGS) entry which is preliminary data.</text>
</comment>
<evidence type="ECO:0000256" key="1">
    <source>
        <dbReference type="ARBA" id="ARBA00012612"/>
    </source>
</evidence>
<proteinExistence type="predicted"/>
<dbReference type="InterPro" id="IPR052259">
    <property type="entry name" value="Nucleoredoxin-like"/>
</dbReference>
<comment type="catalytic activity">
    <reaction evidence="6">
        <text>[protein]-dithiol + NADP(+) = [protein]-disulfide + NADPH + H(+)</text>
        <dbReference type="Rhea" id="RHEA:18753"/>
        <dbReference type="Rhea" id="RHEA-COMP:10593"/>
        <dbReference type="Rhea" id="RHEA-COMP:10594"/>
        <dbReference type="ChEBI" id="CHEBI:15378"/>
        <dbReference type="ChEBI" id="CHEBI:29950"/>
        <dbReference type="ChEBI" id="CHEBI:50058"/>
        <dbReference type="ChEBI" id="CHEBI:57783"/>
        <dbReference type="ChEBI" id="CHEBI:58349"/>
        <dbReference type="EC" id="1.8.1.8"/>
    </reaction>
</comment>
<organism evidence="8 9">
    <name type="scientific">Phytophthora megakarya</name>
    <dbReference type="NCBI Taxonomy" id="4795"/>
    <lineage>
        <taxon>Eukaryota</taxon>
        <taxon>Sar</taxon>
        <taxon>Stramenopiles</taxon>
        <taxon>Oomycota</taxon>
        <taxon>Peronosporomycetes</taxon>
        <taxon>Peronosporales</taxon>
        <taxon>Peronosporaceae</taxon>
        <taxon>Phytophthora</taxon>
    </lineage>
</organism>
<dbReference type="Gene3D" id="3.40.30.10">
    <property type="entry name" value="Glutaredoxin"/>
    <property type="match status" value="1"/>
</dbReference>
<dbReference type="InterPro" id="IPR012336">
    <property type="entry name" value="Thioredoxin-like_fold"/>
</dbReference>
<dbReference type="GO" id="GO:0047134">
    <property type="term" value="F:protein-disulfide reductase [NAD(P)H] activity"/>
    <property type="evidence" value="ECO:0007669"/>
    <property type="project" value="UniProtKB-EC"/>
</dbReference>
<protein>
    <recommendedName>
        <fullName evidence="1">protein-disulfide reductase</fullName>
        <ecNumber evidence="1">1.8.1.8</ecNumber>
    </recommendedName>
</protein>
<reference evidence="9" key="1">
    <citation type="submission" date="2017-03" db="EMBL/GenBank/DDBJ databases">
        <title>Phytopthora megakarya and P. palmivora, two closely related causual agents of cacao black pod achieved similar genome size and gene model numbers by different mechanisms.</title>
        <authorList>
            <person name="Ali S."/>
            <person name="Shao J."/>
            <person name="Larry D.J."/>
            <person name="Kronmiller B."/>
            <person name="Shen D."/>
            <person name="Strem M.D."/>
            <person name="Melnick R.L."/>
            <person name="Guiltinan M.J."/>
            <person name="Tyler B.M."/>
            <person name="Meinhardt L.W."/>
            <person name="Bailey B.A."/>
        </authorList>
    </citation>
    <scope>NUCLEOTIDE SEQUENCE [LARGE SCALE GENOMIC DNA]</scope>
    <source>
        <strain evidence="9">zdho120</strain>
    </source>
</reference>
<keyword evidence="3" id="KW-0560">Oxidoreductase</keyword>
<feature type="domain" description="Thioredoxin-like fold" evidence="7">
    <location>
        <begin position="30"/>
        <end position="109"/>
    </location>
</feature>
<dbReference type="Proteomes" id="UP000198211">
    <property type="component" value="Unassembled WGS sequence"/>
</dbReference>
<evidence type="ECO:0000256" key="4">
    <source>
        <dbReference type="ARBA" id="ARBA00023027"/>
    </source>
</evidence>
<keyword evidence="2" id="KW-0677">Repeat</keyword>
<dbReference type="EC" id="1.8.1.8" evidence="1"/>
<dbReference type="EMBL" id="NBNE01000274">
    <property type="protein sequence ID" value="OWZ20927.1"/>
    <property type="molecule type" value="Genomic_DNA"/>
</dbReference>
<gene>
    <name evidence="8" type="ORF">PHMEG_0004602</name>
</gene>
<dbReference type="Pfam" id="PF13905">
    <property type="entry name" value="Thioredoxin_8"/>
    <property type="match status" value="1"/>
</dbReference>
<evidence type="ECO:0000256" key="6">
    <source>
        <dbReference type="ARBA" id="ARBA00047804"/>
    </source>
</evidence>
<dbReference type="InterPro" id="IPR036249">
    <property type="entry name" value="Thioredoxin-like_sf"/>
</dbReference>
<name>A0A225WV32_9STRA</name>
<evidence type="ECO:0000313" key="9">
    <source>
        <dbReference type="Proteomes" id="UP000198211"/>
    </source>
</evidence>
<keyword evidence="9" id="KW-1185">Reference proteome</keyword>
<evidence type="ECO:0000256" key="2">
    <source>
        <dbReference type="ARBA" id="ARBA00022737"/>
    </source>
</evidence>
<dbReference type="OrthoDB" id="409136at2759"/>
<evidence type="ECO:0000256" key="5">
    <source>
        <dbReference type="ARBA" id="ARBA00047388"/>
    </source>
</evidence>
<evidence type="ECO:0000256" key="3">
    <source>
        <dbReference type="ARBA" id="ARBA00023002"/>
    </source>
</evidence>
<dbReference type="SUPFAM" id="SSF52833">
    <property type="entry name" value="Thioredoxin-like"/>
    <property type="match status" value="1"/>
</dbReference>
<accession>A0A225WV32</accession>
<dbReference type="STRING" id="4795.A0A225WV32"/>
<sequence>MTENPAIHATLSKLGWNEIRTTVGLGAWGPCRRFTPVLSAVYAEMIEEHPDFEVIFVSLDRNPAPFTEYFGQMPFQALPYEEHEIKRFMTTKSGLVTIPMLVFVDGEGNLITKDGRNIIANSGGDVHSIWEQLRK</sequence>